<feature type="transmembrane region" description="Helical" evidence="6">
    <location>
        <begin position="443"/>
        <end position="463"/>
    </location>
</feature>
<sequence>MKKNSLRFSALVLACVPLLLGTTTLVNAETTSNSSTVETTSTTNVSDISKNTEKNNATKESTKDKSTKNFKLKLKDSPIKTKVGKSGQINLGKLKNKELTGIFEVIEPEDKEKIVEIKPDGTWTALAAGTVNDVKLFFIPDAATKKVLAEEYNGQPIADKIPVEEVSFVIDKKDGGKDDGKDDTKNPVNLKLDLKTEKVTTEKGNLAVYYNGTKLKAKFKTNSTEKMNLVDDGSFTIPTKNTEAKFTEKVTFTLEDDDTLKKVTTEEAKKGKINLEYTQDATVERTIEKSEKIIEIPLINKEIKTNVGGTGVLDVISEFEGVKLKEEKEGKTVLKGTFTGKFLEKDADKFITIDEKGNWKAIQGVQKGSTITPEFKFDKSVEDAFKEKYPNNTIKLQIKSIPIEVDPGSSGNNGSGSGNNNGGKTAKDYVPVNKLPQTGEEKMRFGAIIGVVIIVIAGIIFFMKKKKGSDDDTEA</sequence>
<evidence type="ECO:0000313" key="9">
    <source>
        <dbReference type="EMBL" id="SLM86620.1"/>
    </source>
</evidence>
<evidence type="ECO:0000256" key="7">
    <source>
        <dbReference type="SAM" id="SignalP"/>
    </source>
</evidence>
<dbReference type="NCBIfam" id="TIGR01167">
    <property type="entry name" value="LPXTG_anchor"/>
    <property type="match status" value="1"/>
</dbReference>
<feature type="region of interest" description="Disordered" evidence="5">
    <location>
        <begin position="405"/>
        <end position="430"/>
    </location>
</feature>
<name>A0A1X6WQQ4_9ENTE</name>
<dbReference type="EMBL" id="FWFD01000015">
    <property type="protein sequence ID" value="SLM86620.1"/>
    <property type="molecule type" value="Genomic_DNA"/>
</dbReference>
<dbReference type="RefSeq" id="WP_086952239.1">
    <property type="nucleotide sequence ID" value="NZ_FWFD01000015.1"/>
</dbReference>
<dbReference type="Pfam" id="PF00746">
    <property type="entry name" value="Gram_pos_anchor"/>
    <property type="match status" value="1"/>
</dbReference>
<keyword evidence="4" id="KW-0572">Peptidoglycan-anchor</keyword>
<feature type="region of interest" description="Disordered" evidence="5">
    <location>
        <begin position="29"/>
        <end position="67"/>
    </location>
</feature>
<evidence type="ECO:0000256" key="3">
    <source>
        <dbReference type="ARBA" id="ARBA00022729"/>
    </source>
</evidence>
<evidence type="ECO:0000256" key="1">
    <source>
        <dbReference type="ARBA" id="ARBA00022512"/>
    </source>
</evidence>
<evidence type="ECO:0000256" key="5">
    <source>
        <dbReference type="SAM" id="MobiDB-lite"/>
    </source>
</evidence>
<proteinExistence type="predicted"/>
<keyword evidence="6" id="KW-0812">Transmembrane</keyword>
<feature type="compositionally biased region" description="Gly residues" evidence="5">
    <location>
        <begin position="411"/>
        <end position="421"/>
    </location>
</feature>
<dbReference type="AlphaFoldDB" id="A0A1X6WQQ4"/>
<keyword evidence="2" id="KW-0964">Secreted</keyword>
<dbReference type="PROSITE" id="PS50847">
    <property type="entry name" value="GRAM_POS_ANCHORING"/>
    <property type="match status" value="1"/>
</dbReference>
<gene>
    <name evidence="9" type="ORF">FM121_11035</name>
</gene>
<evidence type="ECO:0000256" key="6">
    <source>
        <dbReference type="SAM" id="Phobius"/>
    </source>
</evidence>
<keyword evidence="10" id="KW-1185">Reference proteome</keyword>
<feature type="signal peptide" evidence="7">
    <location>
        <begin position="1"/>
        <end position="28"/>
    </location>
</feature>
<dbReference type="InterPro" id="IPR019931">
    <property type="entry name" value="LPXTG_anchor"/>
</dbReference>
<dbReference type="Proteomes" id="UP000195918">
    <property type="component" value="Unassembled WGS sequence"/>
</dbReference>
<keyword evidence="6" id="KW-0472">Membrane</keyword>
<feature type="compositionally biased region" description="Low complexity" evidence="5">
    <location>
        <begin position="29"/>
        <end position="46"/>
    </location>
</feature>
<reference evidence="10" key="1">
    <citation type="submission" date="2017-02" db="EMBL/GenBank/DDBJ databases">
        <authorList>
            <person name="Dridi B."/>
        </authorList>
    </citation>
    <scope>NUCLEOTIDE SEQUENCE [LARGE SCALE GENOMIC DNA]</scope>
    <source>
        <strain evidence="10">bH819</strain>
    </source>
</reference>
<evidence type="ECO:0000313" key="10">
    <source>
        <dbReference type="Proteomes" id="UP000195918"/>
    </source>
</evidence>
<organism evidence="9 10">
    <name type="scientific">Vagococcus fluvialis bH819</name>
    <dbReference type="NCBI Taxonomy" id="1255619"/>
    <lineage>
        <taxon>Bacteria</taxon>
        <taxon>Bacillati</taxon>
        <taxon>Bacillota</taxon>
        <taxon>Bacilli</taxon>
        <taxon>Lactobacillales</taxon>
        <taxon>Enterococcaceae</taxon>
        <taxon>Vagococcus</taxon>
    </lineage>
</organism>
<keyword evidence="1" id="KW-0134">Cell wall</keyword>
<evidence type="ECO:0000256" key="4">
    <source>
        <dbReference type="ARBA" id="ARBA00023088"/>
    </source>
</evidence>
<evidence type="ECO:0000256" key="2">
    <source>
        <dbReference type="ARBA" id="ARBA00022525"/>
    </source>
</evidence>
<feature type="domain" description="Gram-positive cocci surface proteins LPxTG" evidence="8">
    <location>
        <begin position="435"/>
        <end position="473"/>
    </location>
</feature>
<keyword evidence="6" id="KW-1133">Transmembrane helix</keyword>
<protein>
    <recommendedName>
        <fullName evidence="8">Gram-positive cocci surface proteins LPxTG domain-containing protein</fullName>
    </recommendedName>
</protein>
<accession>A0A1X6WQQ4</accession>
<keyword evidence="3 7" id="KW-0732">Signal</keyword>
<evidence type="ECO:0000259" key="8">
    <source>
        <dbReference type="PROSITE" id="PS50847"/>
    </source>
</evidence>
<feature type="chain" id="PRO_5012146094" description="Gram-positive cocci surface proteins LPxTG domain-containing protein" evidence="7">
    <location>
        <begin position="29"/>
        <end position="475"/>
    </location>
</feature>
<dbReference type="OrthoDB" id="2175572at2"/>
<feature type="compositionally biased region" description="Basic and acidic residues" evidence="5">
    <location>
        <begin position="50"/>
        <end position="67"/>
    </location>
</feature>